<evidence type="ECO:0000256" key="13">
    <source>
        <dbReference type="SAM" id="MobiDB-lite"/>
    </source>
</evidence>
<dbReference type="PANTHER" id="PTHR31201">
    <property type="entry name" value="OS01G0585100 PROTEIN"/>
    <property type="match status" value="1"/>
</dbReference>
<dbReference type="HOGENOM" id="CLU_018994_0_0_1"/>
<comment type="subcellular location">
    <subcellularLocation>
        <location evidence="1">Membrane</location>
        <topology evidence="1">Multi-pass membrane protein</topology>
    </subcellularLocation>
</comment>
<keyword evidence="8" id="KW-0443">Lipid metabolism</keyword>
<evidence type="ECO:0000313" key="16">
    <source>
        <dbReference type="Proteomes" id="UP000016922"/>
    </source>
</evidence>
<keyword evidence="4" id="KW-0444">Lipid biosynthesis</keyword>
<keyword evidence="10" id="KW-0594">Phospholipid biosynthesis</keyword>
<feature type="region of interest" description="Disordered" evidence="13">
    <location>
        <begin position="1"/>
        <end position="27"/>
    </location>
</feature>
<keyword evidence="5" id="KW-0808">Transferase</keyword>
<evidence type="ECO:0000256" key="8">
    <source>
        <dbReference type="ARBA" id="ARBA00023098"/>
    </source>
</evidence>
<dbReference type="KEGG" id="glz:GLAREA_01821"/>
<evidence type="ECO:0000256" key="1">
    <source>
        <dbReference type="ARBA" id="ARBA00004141"/>
    </source>
</evidence>
<keyword evidence="16" id="KW-1185">Reference proteome</keyword>
<dbReference type="AlphaFoldDB" id="S3CL17"/>
<dbReference type="RefSeq" id="XP_008087228.1">
    <property type="nucleotide sequence ID" value="XM_008089037.1"/>
</dbReference>
<evidence type="ECO:0000256" key="10">
    <source>
        <dbReference type="ARBA" id="ARBA00023209"/>
    </source>
</evidence>
<protein>
    <recommendedName>
        <fullName evidence="3">Glycerophosphocholine acyltransferase 1</fullName>
    </recommendedName>
</protein>
<feature type="transmembrane region" description="Helical" evidence="14">
    <location>
        <begin position="268"/>
        <end position="285"/>
    </location>
</feature>
<dbReference type="GO" id="GO:0016020">
    <property type="term" value="C:membrane"/>
    <property type="evidence" value="ECO:0007669"/>
    <property type="project" value="UniProtKB-SubCell"/>
</dbReference>
<gene>
    <name evidence="15" type="ORF">GLAREA_01821</name>
</gene>
<feature type="region of interest" description="Disordered" evidence="13">
    <location>
        <begin position="99"/>
        <end position="164"/>
    </location>
</feature>
<dbReference type="GO" id="GO:0016746">
    <property type="term" value="F:acyltransferase activity"/>
    <property type="evidence" value="ECO:0007669"/>
    <property type="project" value="UniProtKB-KW"/>
</dbReference>
<dbReference type="OrthoDB" id="406287at2759"/>
<dbReference type="GeneID" id="19460879"/>
<feature type="transmembrane region" description="Helical" evidence="14">
    <location>
        <begin position="420"/>
        <end position="443"/>
    </location>
</feature>
<keyword evidence="9 14" id="KW-0472">Membrane</keyword>
<dbReference type="OMA" id="HTIKYST"/>
<feature type="transmembrane region" description="Helical" evidence="14">
    <location>
        <begin position="513"/>
        <end position="533"/>
    </location>
</feature>
<feature type="compositionally biased region" description="Polar residues" evidence="13">
    <location>
        <begin position="117"/>
        <end position="131"/>
    </location>
</feature>
<evidence type="ECO:0000256" key="9">
    <source>
        <dbReference type="ARBA" id="ARBA00023136"/>
    </source>
</evidence>
<feature type="transmembrane region" description="Helical" evidence="14">
    <location>
        <begin position="343"/>
        <end position="362"/>
    </location>
</feature>
<sequence>MADTPPKLGPAQRIHGPEKQHWTPYSVAPVGLDSHDCQRRKRPLLDAAAQGSKQSAAFPNNDVESARCQQLVLVGSGVLRRVSFGISSASIHKRTLSEMSDPIPIPASKSEPAFDPNSLSPQVSRTDTSGSPPEGSKTPILDASTPGSPRISRNPSFSGSSSYQEDWEAFPPLDKLTVFDLLDNFALPQQLEKLQRNITAQTMKVKKQRDQLKTRGAHAKDRVVEEWRRRVPPADEQLDKYRRRMRKSVDRLGERWNDTATVTAREKFSFICGVMNVLISGYLIGGYPEYFHWWYTGQLFYFMPIRFYTYHKKGFHYFLADLCYFVNFMVFLAIWIFPNSKRLFISTYCLAFGNNAVAIAMWRNSLVFHSFDKVTSLFIHIMPCVTLHCLVHLIEPAFQQSRFPGIWSIRTSPVGSKEHYSLLAMTLWSTIPYAIWQLSYHFLITVRRREKIAAGRPTSFTWLRKSYSKVWLGKVVLSLPESLQEPAFMLIQYSYAVLTMAPCPIWFHYRYASAAFLTAVFCWSVYNGATFYIDVFGNRFQKELEQMKREVAKWQSSPDLLTSPLMTPRTEASTELGEQVEKLSLLNEQLGATGIDGGAKDVAKERKIGDLPA</sequence>
<evidence type="ECO:0000256" key="2">
    <source>
        <dbReference type="ARBA" id="ARBA00006675"/>
    </source>
</evidence>
<feature type="compositionally biased region" description="Polar residues" evidence="13">
    <location>
        <begin position="145"/>
        <end position="164"/>
    </location>
</feature>
<evidence type="ECO:0000256" key="12">
    <source>
        <dbReference type="ARBA" id="ARBA00023315"/>
    </source>
</evidence>
<dbReference type="EMBL" id="KE145371">
    <property type="protein sequence ID" value="EPE25909.1"/>
    <property type="molecule type" value="Genomic_DNA"/>
</dbReference>
<evidence type="ECO:0000313" key="15">
    <source>
        <dbReference type="EMBL" id="EPE25909.1"/>
    </source>
</evidence>
<organism evidence="15 16">
    <name type="scientific">Glarea lozoyensis (strain ATCC 20868 / MF5171)</name>
    <dbReference type="NCBI Taxonomy" id="1116229"/>
    <lineage>
        <taxon>Eukaryota</taxon>
        <taxon>Fungi</taxon>
        <taxon>Dikarya</taxon>
        <taxon>Ascomycota</taxon>
        <taxon>Pezizomycotina</taxon>
        <taxon>Leotiomycetes</taxon>
        <taxon>Helotiales</taxon>
        <taxon>Helotiaceae</taxon>
        <taxon>Glarea</taxon>
    </lineage>
</organism>
<evidence type="ECO:0000256" key="5">
    <source>
        <dbReference type="ARBA" id="ARBA00022679"/>
    </source>
</evidence>
<evidence type="ECO:0000256" key="3">
    <source>
        <dbReference type="ARBA" id="ARBA00019082"/>
    </source>
</evidence>
<dbReference type="eggNOG" id="KOG2895">
    <property type="taxonomic scope" value="Eukaryota"/>
</dbReference>
<comment type="similarity">
    <text evidence="2">Belongs to the GPC1 family.</text>
</comment>
<keyword evidence="11" id="KW-1208">Phospholipid metabolism</keyword>
<dbReference type="Pfam" id="PF10998">
    <property type="entry name" value="DUF2838"/>
    <property type="match status" value="1"/>
</dbReference>
<dbReference type="Proteomes" id="UP000016922">
    <property type="component" value="Unassembled WGS sequence"/>
</dbReference>
<name>S3CL17_GLAL2</name>
<keyword evidence="6 14" id="KW-0812">Transmembrane</keyword>
<proteinExistence type="inferred from homology"/>
<dbReference type="InterPro" id="IPR021261">
    <property type="entry name" value="GPCAT"/>
</dbReference>
<reference evidence="15 16" key="1">
    <citation type="journal article" date="2013" name="BMC Genomics">
        <title>Genomics-driven discovery of the pneumocandin biosynthetic gene cluster in the fungus Glarea lozoyensis.</title>
        <authorList>
            <person name="Chen L."/>
            <person name="Yue Q."/>
            <person name="Zhang X."/>
            <person name="Xiang M."/>
            <person name="Wang C."/>
            <person name="Li S."/>
            <person name="Che Y."/>
            <person name="Ortiz-Lopez F.J."/>
            <person name="Bills G.F."/>
            <person name="Liu X."/>
            <person name="An Z."/>
        </authorList>
    </citation>
    <scope>NUCLEOTIDE SEQUENCE [LARGE SCALE GENOMIC DNA]</scope>
    <source>
        <strain evidence="16">ATCC 20868 / MF5171</strain>
    </source>
</reference>
<evidence type="ECO:0000256" key="6">
    <source>
        <dbReference type="ARBA" id="ARBA00022692"/>
    </source>
</evidence>
<keyword evidence="12" id="KW-0012">Acyltransferase</keyword>
<dbReference type="STRING" id="1116229.S3CL17"/>
<evidence type="ECO:0000256" key="11">
    <source>
        <dbReference type="ARBA" id="ARBA00023264"/>
    </source>
</evidence>
<evidence type="ECO:0000256" key="7">
    <source>
        <dbReference type="ARBA" id="ARBA00022989"/>
    </source>
</evidence>
<feature type="transmembrane region" description="Helical" evidence="14">
    <location>
        <begin position="315"/>
        <end position="337"/>
    </location>
</feature>
<accession>S3CL17</accession>
<dbReference type="GO" id="GO:0006656">
    <property type="term" value="P:phosphatidylcholine biosynthetic process"/>
    <property type="evidence" value="ECO:0007669"/>
    <property type="project" value="TreeGrafter"/>
</dbReference>
<dbReference type="PANTHER" id="PTHR31201:SF1">
    <property type="entry name" value="GLYCEROPHOSPHOCHOLINE ACYLTRANSFERASE 1"/>
    <property type="match status" value="1"/>
</dbReference>
<keyword evidence="7 14" id="KW-1133">Transmembrane helix</keyword>
<evidence type="ECO:0000256" key="14">
    <source>
        <dbReference type="SAM" id="Phobius"/>
    </source>
</evidence>
<evidence type="ECO:0000256" key="4">
    <source>
        <dbReference type="ARBA" id="ARBA00022516"/>
    </source>
</evidence>